<evidence type="ECO:0000259" key="6">
    <source>
        <dbReference type="PROSITE" id="PS50111"/>
    </source>
</evidence>
<dbReference type="PROSITE" id="PS50885">
    <property type="entry name" value="HAMP"/>
    <property type="match status" value="1"/>
</dbReference>
<dbReference type="SUPFAM" id="SSF58104">
    <property type="entry name" value="Methyl-accepting chemotaxis protein (MCP) signaling domain"/>
    <property type="match status" value="1"/>
</dbReference>
<keyword evidence="5" id="KW-1133">Transmembrane helix</keyword>
<evidence type="ECO:0000256" key="3">
    <source>
        <dbReference type="ARBA" id="ARBA00029447"/>
    </source>
</evidence>
<dbReference type="GO" id="GO:0006935">
    <property type="term" value="P:chemotaxis"/>
    <property type="evidence" value="ECO:0007669"/>
    <property type="project" value="UniProtKB-ARBA"/>
</dbReference>
<dbReference type="CDD" id="cd06225">
    <property type="entry name" value="HAMP"/>
    <property type="match status" value="1"/>
</dbReference>
<evidence type="ECO:0000256" key="1">
    <source>
        <dbReference type="ARBA" id="ARBA00004370"/>
    </source>
</evidence>
<evidence type="ECO:0000256" key="4">
    <source>
        <dbReference type="PROSITE-ProRule" id="PRU00284"/>
    </source>
</evidence>
<evidence type="ECO:0000313" key="8">
    <source>
        <dbReference type="EMBL" id="HGU16304.1"/>
    </source>
</evidence>
<dbReference type="PANTHER" id="PTHR32089:SF112">
    <property type="entry name" value="LYSOZYME-LIKE PROTEIN-RELATED"/>
    <property type="match status" value="1"/>
</dbReference>
<dbReference type="Gene3D" id="1.20.120.30">
    <property type="entry name" value="Aspartate receptor, ligand-binding domain"/>
    <property type="match status" value="1"/>
</dbReference>
<dbReference type="GO" id="GO:0016020">
    <property type="term" value="C:membrane"/>
    <property type="evidence" value="ECO:0007669"/>
    <property type="project" value="UniProtKB-SubCell"/>
</dbReference>
<dbReference type="InterPro" id="IPR025991">
    <property type="entry name" value="Chemoreceptor_zinc-bind_dom"/>
</dbReference>
<comment type="similarity">
    <text evidence="3">Belongs to the methyl-accepting chemotaxis (MCP) protein family.</text>
</comment>
<keyword evidence="5" id="KW-0472">Membrane</keyword>
<evidence type="ECO:0000259" key="7">
    <source>
        <dbReference type="PROSITE" id="PS50885"/>
    </source>
</evidence>
<accession>A0A7V4N402</accession>
<feature type="domain" description="Methyl-accepting transducer" evidence="6">
    <location>
        <begin position="260"/>
        <end position="496"/>
    </location>
</feature>
<protein>
    <submittedName>
        <fullName evidence="8">Chemotaxis protein</fullName>
    </submittedName>
</protein>
<evidence type="ECO:0000256" key="2">
    <source>
        <dbReference type="ARBA" id="ARBA00023224"/>
    </source>
</evidence>
<feature type="transmembrane region" description="Helical" evidence="5">
    <location>
        <begin position="180"/>
        <end position="201"/>
    </location>
</feature>
<feature type="domain" description="HAMP" evidence="7">
    <location>
        <begin position="206"/>
        <end position="255"/>
    </location>
</feature>
<evidence type="ECO:0000256" key="5">
    <source>
        <dbReference type="SAM" id="Phobius"/>
    </source>
</evidence>
<dbReference type="GO" id="GO:0007165">
    <property type="term" value="P:signal transduction"/>
    <property type="evidence" value="ECO:0007669"/>
    <property type="project" value="UniProtKB-KW"/>
</dbReference>
<dbReference type="PANTHER" id="PTHR32089">
    <property type="entry name" value="METHYL-ACCEPTING CHEMOTAXIS PROTEIN MCPB"/>
    <property type="match status" value="1"/>
</dbReference>
<keyword evidence="2 4" id="KW-0807">Transducer</keyword>
<dbReference type="FunFam" id="1.10.287.950:FF:000001">
    <property type="entry name" value="Methyl-accepting chemotaxis sensory transducer"/>
    <property type="match status" value="1"/>
</dbReference>
<keyword evidence="5" id="KW-0812">Transmembrane</keyword>
<gene>
    <name evidence="8" type="ORF">ENU91_06650</name>
</gene>
<comment type="subcellular location">
    <subcellularLocation>
        <location evidence="1">Membrane</location>
    </subcellularLocation>
</comment>
<sequence length="657" mass="73789">MGFFSNLDKKVRIRWKLIIPLTIVTAFGVIITVIVTGFFLHWITLYHAKNETFPNYYSSIKVSLIKDMASSNYRELRNYYLQSLKNVKIFRTEKVDAQFGSESSSFYPSQEEKVFIDKIILNKEEGKIYKTNGSLKALYLLKAKKMCLSCHNVREGDLLGGVFIEIPFKDVFSVAKKIQLVFVILGLLGILVTPVILYIAYIVTHRPLDKLGGLLEKMAEGDLTIKIEFQDRVDIVGRLARSMHKLLQSFISLNEKSLIYSQKLADLTDESFKILNRALEDAKIQSTQASQVASAIEEMSATIADIAKNASQVSDLAVQNINAAIEGKNISEEATNIIIKANEDTIALKNVIEELNKSTEEIGYIVQLIKDIADQTNLLALNATIEAARAGEHGRGFAVVAEEIRKLAERTGKATDEIAEKIKAIQVESNKAFENMEITAKEVEKGVASLNKVKISLDNIVESSLKVKDAIAQVAAATEEQSTASNEISKTVEETAKLTAELTSLIEELTKTIYSLVSVSSDLRHTASSVKTEKLKEALFDLFKSDHERLIIRVTGHLMGLDTLDPELLGNYKACSIGKWLYEGEGEKFKGISIFSEFEEFHKRFHLLCKDIVIAYNSRDKERVRNLMAEKEEIAIKLISLFEKMKEIYLKELKKEL</sequence>
<dbReference type="PROSITE" id="PS50111">
    <property type="entry name" value="CHEMOTAXIS_TRANSDUC_2"/>
    <property type="match status" value="1"/>
</dbReference>
<dbReference type="Pfam" id="PF13682">
    <property type="entry name" value="CZB"/>
    <property type="match status" value="1"/>
</dbReference>
<dbReference type="AlphaFoldDB" id="A0A7V4N402"/>
<dbReference type="SMART" id="SM00283">
    <property type="entry name" value="MA"/>
    <property type="match status" value="1"/>
</dbReference>
<dbReference type="CDD" id="cd11386">
    <property type="entry name" value="MCP_signal"/>
    <property type="match status" value="1"/>
</dbReference>
<proteinExistence type="inferred from homology"/>
<dbReference type="InterPro" id="IPR004089">
    <property type="entry name" value="MCPsignal_dom"/>
</dbReference>
<dbReference type="EMBL" id="DTEI01000115">
    <property type="protein sequence ID" value="HGU16304.1"/>
    <property type="molecule type" value="Genomic_DNA"/>
</dbReference>
<name>A0A7V4N402_9BACT</name>
<dbReference type="Gene3D" id="1.10.287.950">
    <property type="entry name" value="Methyl-accepting chemotaxis protein"/>
    <property type="match status" value="1"/>
</dbReference>
<comment type="caution">
    <text evidence="8">The sequence shown here is derived from an EMBL/GenBank/DDBJ whole genome shotgun (WGS) entry which is preliminary data.</text>
</comment>
<organism evidence="8">
    <name type="scientific">Thermodesulfobacterium geofontis</name>
    <dbReference type="NCBI Taxonomy" id="1295609"/>
    <lineage>
        <taxon>Bacteria</taxon>
        <taxon>Pseudomonadati</taxon>
        <taxon>Thermodesulfobacteriota</taxon>
        <taxon>Thermodesulfobacteria</taxon>
        <taxon>Thermodesulfobacteriales</taxon>
        <taxon>Thermodesulfobacteriaceae</taxon>
        <taxon>Thermodesulfobacterium</taxon>
    </lineage>
</organism>
<dbReference type="InterPro" id="IPR003660">
    <property type="entry name" value="HAMP_dom"/>
</dbReference>
<feature type="transmembrane region" description="Helical" evidence="5">
    <location>
        <begin position="17"/>
        <end position="40"/>
    </location>
</feature>
<dbReference type="Pfam" id="PF00015">
    <property type="entry name" value="MCPsignal"/>
    <property type="match status" value="1"/>
</dbReference>
<reference evidence="8" key="1">
    <citation type="journal article" date="2020" name="mSystems">
        <title>Genome- and Community-Level Interaction Insights into Carbon Utilization and Element Cycling Functions of Hydrothermarchaeota in Hydrothermal Sediment.</title>
        <authorList>
            <person name="Zhou Z."/>
            <person name="Liu Y."/>
            <person name="Xu W."/>
            <person name="Pan J."/>
            <person name="Luo Z.H."/>
            <person name="Li M."/>
        </authorList>
    </citation>
    <scope>NUCLEOTIDE SEQUENCE [LARGE SCALE GENOMIC DNA]</scope>
    <source>
        <strain evidence="8">SpSt-711</strain>
    </source>
</reference>